<reference evidence="9" key="1">
    <citation type="submission" date="2019-10" db="EMBL/GenBank/DDBJ databases">
        <authorList>
            <person name="Nitsche A."/>
            <person name="Hankeln T."/>
            <person name="Acosta O."/>
            <person name="Velez I.D."/>
            <person name="Schiemann D.J."/>
        </authorList>
    </citation>
    <scope>NUCLEOTIDE SEQUENCE</scope>
    <source>
        <strain evidence="9">Anda 1734-1</strain>
    </source>
</reference>
<keyword evidence="6" id="KW-0693">Viral RNA replication</keyword>
<protein>
    <submittedName>
        <fullName evidence="9">Viral helicase</fullName>
    </submittedName>
</protein>
<keyword evidence="9" id="KW-0347">Helicase</keyword>
<keyword evidence="5" id="KW-0547">Nucleotide-binding</keyword>
<keyword evidence="4" id="KW-0378">Hydrolase</keyword>
<dbReference type="GO" id="GO:0004386">
    <property type="term" value="F:helicase activity"/>
    <property type="evidence" value="ECO:0007669"/>
    <property type="project" value="UniProtKB-KW"/>
</dbReference>
<evidence type="ECO:0000256" key="6">
    <source>
        <dbReference type="ARBA" id="ARBA00022953"/>
    </source>
</evidence>
<dbReference type="GO" id="GO:0039694">
    <property type="term" value="P:viral RNA genome replication"/>
    <property type="evidence" value="ECO:0007669"/>
    <property type="project" value="InterPro"/>
</dbReference>
<dbReference type="CDD" id="cd23247">
    <property type="entry name" value="Tymoviridae_RdRp"/>
    <property type="match status" value="1"/>
</dbReference>
<proteinExistence type="predicted"/>
<feature type="domain" description="(+)RNA virus helicase C-terminal" evidence="8">
    <location>
        <begin position="1"/>
        <end position="179"/>
    </location>
</feature>
<name>A0A6B9KGK7_9VIRU</name>
<dbReference type="PROSITE" id="PS50507">
    <property type="entry name" value="RDRP_SSRNA_POS"/>
    <property type="match status" value="1"/>
</dbReference>
<evidence type="ECO:0000259" key="8">
    <source>
        <dbReference type="PROSITE" id="PS51657"/>
    </source>
</evidence>
<evidence type="ECO:0000313" key="9">
    <source>
        <dbReference type="EMBL" id="QHA33698.1"/>
    </source>
</evidence>
<evidence type="ECO:0000259" key="7">
    <source>
        <dbReference type="PROSITE" id="PS50507"/>
    </source>
</evidence>
<dbReference type="Pfam" id="PF01443">
    <property type="entry name" value="Viral_helicase1"/>
    <property type="match status" value="1"/>
</dbReference>
<dbReference type="Pfam" id="PF00978">
    <property type="entry name" value="RdRP_2"/>
    <property type="match status" value="1"/>
</dbReference>
<dbReference type="GO" id="GO:0003723">
    <property type="term" value="F:RNA binding"/>
    <property type="evidence" value="ECO:0007669"/>
    <property type="project" value="InterPro"/>
</dbReference>
<keyword evidence="1" id="KW-0696">RNA-directed RNA polymerase</keyword>
<keyword evidence="2" id="KW-0808">Transferase</keyword>
<keyword evidence="3" id="KW-0548">Nucleotidyltransferase</keyword>
<dbReference type="InterPro" id="IPR001788">
    <property type="entry name" value="RNA-dep_RNA_pol_alsuvir"/>
</dbReference>
<dbReference type="GO" id="GO:0016787">
    <property type="term" value="F:hydrolase activity"/>
    <property type="evidence" value="ECO:0007669"/>
    <property type="project" value="UniProtKB-KW"/>
</dbReference>
<evidence type="ECO:0000256" key="1">
    <source>
        <dbReference type="ARBA" id="ARBA00022484"/>
    </source>
</evidence>
<evidence type="ECO:0000256" key="4">
    <source>
        <dbReference type="ARBA" id="ARBA00022801"/>
    </source>
</evidence>
<dbReference type="InterPro" id="IPR007094">
    <property type="entry name" value="RNA-dir_pol_PSvirus"/>
</dbReference>
<dbReference type="GO" id="GO:0005524">
    <property type="term" value="F:ATP binding"/>
    <property type="evidence" value="ECO:0007669"/>
    <property type="project" value="UniProtKB-KW"/>
</dbReference>
<dbReference type="GO" id="GO:0006351">
    <property type="term" value="P:DNA-templated transcription"/>
    <property type="evidence" value="ECO:0007669"/>
    <property type="project" value="InterPro"/>
</dbReference>
<evidence type="ECO:0000256" key="2">
    <source>
        <dbReference type="ARBA" id="ARBA00022679"/>
    </source>
</evidence>
<dbReference type="InterPro" id="IPR043502">
    <property type="entry name" value="DNA/RNA_pol_sf"/>
</dbReference>
<sequence length="797" mass="89590">MAFLRHSKLLIIDEVYKLPPGYLDLAIFLDPSITSVIILGDPLQSDYHSVNPNSTLSHLLPESVYLRPYFDLYCAYTYRLDQNTARRLGIPSFSKEIGSEARYLPRLPKNSVLLTSMIQTANNFCANGSRAQTAASSQGLTFNSKVGIYLDKSLLLLNLQTALVAVTRSRRGLFFHGDPKLLHCLPPSCEPIALALGITSGNILNSFQHELSHFNRIIQHPNEIPKPILRGLGSSGSKPEPEDVLIDHRQPLRISAPSIRAPIDDHFVPETKRTLLNHFEPTLFSTVGISDDSFVPAPAEPVYPGCDYACLQYELLRHSAPEDSEKLGPSGLSNQFPYINKPFEEECSYPGLIAPIHDIKNDPDLLKMSIEKRLRFRKTSTNVLSPTDQFAGELLYHSYCNAYNMSPVPVPFDEELFMECILDNDYHQLTSKTKSAIIANASRSDPSWKHTVVRIFAKTQHKINLNSVFTDWKACQTLALMHDIVILLLGPVKKYQREMLRRHNRRPTIFVYGGKSAFDMSAFAQQHFAPNATRVANDYTAFDQSQGPESVHFEVLKMRRVGIPESLISFHREIKENISCQFGFLTAMRFTGEPGTYDDNTDFNLALINLEYILGDTPCLISGDDSLLSHEPPTRTSWAHNSHLFSRVQWKKQLSKYGEFCGYYVSSFGAVRAPLPLLAKLGLSKARGELDLTLPSYLAEFSVGHSLGDDLWQSLPVDQVLYQSAVFDFFCRHASPYLKVALRIGSAPDSFLLKSGSPLNYQAFCMLSHASRREYMRQKPHNSAVSWSSQNLIAESL</sequence>
<keyword evidence="5" id="KW-0067">ATP-binding</keyword>
<dbReference type="GO" id="GO:0003968">
    <property type="term" value="F:RNA-directed RNA polymerase activity"/>
    <property type="evidence" value="ECO:0007669"/>
    <property type="project" value="UniProtKB-KW"/>
</dbReference>
<dbReference type="EMBL" id="MN661045">
    <property type="protein sequence ID" value="QHA33698.1"/>
    <property type="molecule type" value="Genomic_RNA"/>
</dbReference>
<evidence type="ECO:0000256" key="3">
    <source>
        <dbReference type="ARBA" id="ARBA00022695"/>
    </source>
</evidence>
<evidence type="ECO:0000256" key="5">
    <source>
        <dbReference type="ARBA" id="ARBA00022840"/>
    </source>
</evidence>
<dbReference type="PROSITE" id="PS51657">
    <property type="entry name" value="PSRV_HELICASE"/>
    <property type="match status" value="1"/>
</dbReference>
<accession>A0A6B9KGK7</accession>
<feature type="domain" description="RdRp catalytic" evidence="7">
    <location>
        <begin position="532"/>
        <end position="638"/>
    </location>
</feature>
<organism evidence="9">
    <name type="scientific">Gengado virus</name>
    <dbReference type="NCBI Taxonomy" id="2689362"/>
    <lineage>
        <taxon>Viruses</taxon>
        <taxon>Riboviria</taxon>
        <taxon>Orthornavirae</taxon>
        <taxon>Kitrinoviricota</taxon>
        <taxon>Alsuviricetes</taxon>
        <taxon>Tymovirales</taxon>
        <taxon>Tymoviridae</taxon>
    </lineage>
</organism>
<dbReference type="InterPro" id="IPR027351">
    <property type="entry name" value="(+)RNA_virus_helicase_core_dom"/>
</dbReference>
<dbReference type="SUPFAM" id="SSF56672">
    <property type="entry name" value="DNA/RNA polymerases"/>
    <property type="match status" value="1"/>
</dbReference>